<organism evidence="1 2">
    <name type="scientific">Quisquiliibacterium transsilvanicum</name>
    <dbReference type="NCBI Taxonomy" id="1549638"/>
    <lineage>
        <taxon>Bacteria</taxon>
        <taxon>Pseudomonadati</taxon>
        <taxon>Pseudomonadota</taxon>
        <taxon>Betaproteobacteria</taxon>
        <taxon>Burkholderiales</taxon>
        <taxon>Burkholderiaceae</taxon>
        <taxon>Quisquiliibacterium</taxon>
    </lineage>
</organism>
<dbReference type="EMBL" id="JACHGB010000004">
    <property type="protein sequence ID" value="MBB5271974.1"/>
    <property type="molecule type" value="Genomic_DNA"/>
</dbReference>
<sequence length="196" mass="21604">MSLSAPAARRHLHTRSIVCEGFRRDDGLWDIEAQIVDTKTYGYEEPDRGLRNPGDPVHHMAVRLTLDDRMVVQGVEVSMPATPYTTCLTAAPAYQGLIGRQVGLGWRRAVNECVGGTRGCTHVRELLFPMATVAFQTMGGWKEKETGTENLDDVPANASGRPYFLDGCKSWAVDGPVVARLHPQFAVRRAPAAEER</sequence>
<dbReference type="InterPro" id="IPR021312">
    <property type="entry name" value="DUF2889"/>
</dbReference>
<name>A0A7W8HH52_9BURK</name>
<dbReference type="AlphaFoldDB" id="A0A7W8HH52"/>
<reference evidence="1 2" key="1">
    <citation type="submission" date="2020-08" db="EMBL/GenBank/DDBJ databases">
        <title>Genomic Encyclopedia of Type Strains, Phase IV (KMG-IV): sequencing the most valuable type-strain genomes for metagenomic binning, comparative biology and taxonomic classification.</title>
        <authorList>
            <person name="Goeker M."/>
        </authorList>
    </citation>
    <scope>NUCLEOTIDE SEQUENCE [LARGE SCALE GENOMIC DNA]</scope>
    <source>
        <strain evidence="1 2">DSM 29781</strain>
    </source>
</reference>
<evidence type="ECO:0000313" key="1">
    <source>
        <dbReference type="EMBL" id="MBB5271974.1"/>
    </source>
</evidence>
<gene>
    <name evidence="1" type="ORF">HNQ70_001988</name>
</gene>
<dbReference type="Proteomes" id="UP000532440">
    <property type="component" value="Unassembled WGS sequence"/>
</dbReference>
<comment type="caution">
    <text evidence="1">The sequence shown here is derived from an EMBL/GenBank/DDBJ whole genome shotgun (WGS) entry which is preliminary data.</text>
</comment>
<accession>A0A7W8HH52</accession>
<evidence type="ECO:0000313" key="2">
    <source>
        <dbReference type="Proteomes" id="UP000532440"/>
    </source>
</evidence>
<keyword evidence="2" id="KW-1185">Reference proteome</keyword>
<dbReference type="Pfam" id="PF11136">
    <property type="entry name" value="DUF2889"/>
    <property type="match status" value="1"/>
</dbReference>
<protein>
    <recommendedName>
        <fullName evidence="3">DUF2889 domain-containing protein</fullName>
    </recommendedName>
</protein>
<evidence type="ECO:0008006" key="3">
    <source>
        <dbReference type="Google" id="ProtNLM"/>
    </source>
</evidence>
<proteinExistence type="predicted"/>
<dbReference type="RefSeq" id="WP_183966935.1">
    <property type="nucleotide sequence ID" value="NZ_BAABEW010000023.1"/>
</dbReference>